<reference evidence="1" key="1">
    <citation type="submission" date="2018-01" db="EMBL/GenBank/DDBJ databases">
        <title>An insight into the sialome of Amazonian anophelines.</title>
        <authorList>
            <person name="Ribeiro J.M."/>
            <person name="Scarpassa V."/>
            <person name="Calvo E."/>
        </authorList>
    </citation>
    <scope>NUCLEOTIDE SEQUENCE</scope>
</reference>
<dbReference type="AlphaFoldDB" id="A0A2M4D484"/>
<name>A0A2M4D484_ANODA</name>
<dbReference type="EMBL" id="GGFL01008189">
    <property type="protein sequence ID" value="MBW72367.1"/>
    <property type="molecule type" value="Transcribed_RNA"/>
</dbReference>
<proteinExistence type="predicted"/>
<sequence length="219" mass="25059">MFTNRALQQPRILLLLDGCLGSVHRDDVFYNVPVYVTCQIGTENLVPVVGAVSVLGQWYYRTIHFTGQHQAANGHVRSRVVKYLGAHVEILQKRSGRWSDRHRCPLLHTEQISQRTHVVKHVLVRMVNCHVELEHTTNEQLRLDNRIPHRPILIGQLQYLATAVDGAIRDVNHIAFADLILLHFTRHVQARASDHVGVVLVRADFFEKPMEHGSGQCRR</sequence>
<accession>A0A2M4D484</accession>
<evidence type="ECO:0000313" key="1">
    <source>
        <dbReference type="EMBL" id="MBW72367.1"/>
    </source>
</evidence>
<organism evidence="1">
    <name type="scientific">Anopheles darlingi</name>
    <name type="common">Mosquito</name>
    <dbReference type="NCBI Taxonomy" id="43151"/>
    <lineage>
        <taxon>Eukaryota</taxon>
        <taxon>Metazoa</taxon>
        <taxon>Ecdysozoa</taxon>
        <taxon>Arthropoda</taxon>
        <taxon>Hexapoda</taxon>
        <taxon>Insecta</taxon>
        <taxon>Pterygota</taxon>
        <taxon>Neoptera</taxon>
        <taxon>Endopterygota</taxon>
        <taxon>Diptera</taxon>
        <taxon>Nematocera</taxon>
        <taxon>Culicoidea</taxon>
        <taxon>Culicidae</taxon>
        <taxon>Anophelinae</taxon>
        <taxon>Anopheles</taxon>
    </lineage>
</organism>
<protein>
    <submittedName>
        <fullName evidence="1">Putative secreted protein</fullName>
    </submittedName>
</protein>